<evidence type="ECO:0000313" key="3">
    <source>
        <dbReference type="EMBL" id="PKG22209.1"/>
    </source>
</evidence>
<evidence type="ECO:0000259" key="1">
    <source>
        <dbReference type="Pfam" id="PF00188"/>
    </source>
</evidence>
<dbReference type="Gene3D" id="3.40.33.10">
    <property type="entry name" value="CAP"/>
    <property type="match status" value="1"/>
</dbReference>
<feature type="domain" description="CAP-associated" evidence="2">
    <location>
        <begin position="57"/>
        <end position="196"/>
    </location>
</feature>
<dbReference type="InterPro" id="IPR014044">
    <property type="entry name" value="CAP_dom"/>
</dbReference>
<protein>
    <recommendedName>
        <fullName evidence="5">CAP domain-containing protein</fullName>
    </recommendedName>
</protein>
<evidence type="ECO:0008006" key="5">
    <source>
        <dbReference type="Google" id="ProtNLM"/>
    </source>
</evidence>
<evidence type="ECO:0000313" key="4">
    <source>
        <dbReference type="Proteomes" id="UP000233375"/>
    </source>
</evidence>
<dbReference type="SUPFAM" id="SSF55797">
    <property type="entry name" value="PR-1-like"/>
    <property type="match status" value="1"/>
</dbReference>
<organism evidence="3 4">
    <name type="scientific">Niallia nealsonii</name>
    <dbReference type="NCBI Taxonomy" id="115979"/>
    <lineage>
        <taxon>Bacteria</taxon>
        <taxon>Bacillati</taxon>
        <taxon>Bacillota</taxon>
        <taxon>Bacilli</taxon>
        <taxon>Bacillales</taxon>
        <taxon>Bacillaceae</taxon>
        <taxon>Niallia</taxon>
    </lineage>
</organism>
<dbReference type="Pfam" id="PF14504">
    <property type="entry name" value="CAP_assoc_N"/>
    <property type="match status" value="1"/>
</dbReference>
<accession>A0A2N0YY74</accession>
<dbReference type="InterPro" id="IPR029410">
    <property type="entry name" value="CAP_assoc"/>
</dbReference>
<sequence length="342" mass="38794">MLIAIGFYLNITDKETNSDVLVEDGNNQATENDNIKKNSTDTVESLPVPKVGLATLIGKSSSTLEQKYGKPDRIDASSYDYNWWIYNNQEKGYFQAGVYQNKVVTVFAIGDAVNIAPYKIGQEVGDIFASTPIETNISFRYDNSSYRFELSEDEVNNRPLIRIGHFYAQLYFDKFTGTLSSIRYMDAKTLLQLRPFELVYRGELVETASSKKSDSEAVEKGNEKQILDITNVIRKRFHLASVSWDRETAKVALGHSIDMFETKSFSHTSKKYGDLTQRLKKGDIVYKAAGENIAAGYLDAAAVMEGWLNSKGHRECLLNKEFTHLGVGVYQKYYTQNFIEKW</sequence>
<dbReference type="Pfam" id="PF00188">
    <property type="entry name" value="CAP"/>
    <property type="match status" value="1"/>
</dbReference>
<name>A0A2N0YY74_9BACI</name>
<dbReference type="PANTHER" id="PTHR31157:SF26">
    <property type="entry name" value="SCP-LIKE EXTRACELLULAR PROTEIN"/>
    <property type="match status" value="1"/>
</dbReference>
<dbReference type="AlphaFoldDB" id="A0A2N0YY74"/>
<keyword evidence="4" id="KW-1185">Reference proteome</keyword>
<dbReference type="EMBL" id="PISE01000046">
    <property type="protein sequence ID" value="PKG22209.1"/>
    <property type="molecule type" value="Genomic_DNA"/>
</dbReference>
<dbReference type="OrthoDB" id="9783944at2"/>
<gene>
    <name evidence="3" type="ORF">CWS01_18600</name>
</gene>
<reference evidence="3 4" key="1">
    <citation type="journal article" date="2003" name="Int. J. Syst. Evol. Microbiol.">
        <title>Bacillus nealsonii sp. nov., isolated from a spacecraft-assembly facility, whose spores are gamma-radiation resistant.</title>
        <authorList>
            <person name="Venkateswaran K."/>
            <person name="Kempf M."/>
            <person name="Chen F."/>
            <person name="Satomi M."/>
            <person name="Nicholson W."/>
            <person name="Kern R."/>
        </authorList>
    </citation>
    <scope>NUCLEOTIDE SEQUENCE [LARGE SCALE GENOMIC DNA]</scope>
    <source>
        <strain evidence="3 4">FO-92</strain>
    </source>
</reference>
<proteinExistence type="predicted"/>
<dbReference type="InterPro" id="IPR035940">
    <property type="entry name" value="CAP_sf"/>
</dbReference>
<evidence type="ECO:0000259" key="2">
    <source>
        <dbReference type="Pfam" id="PF14504"/>
    </source>
</evidence>
<feature type="domain" description="SCP" evidence="1">
    <location>
        <begin position="227"/>
        <end position="337"/>
    </location>
</feature>
<dbReference type="Proteomes" id="UP000233375">
    <property type="component" value="Unassembled WGS sequence"/>
</dbReference>
<dbReference type="CDD" id="cd05379">
    <property type="entry name" value="CAP_bacterial"/>
    <property type="match status" value="1"/>
</dbReference>
<comment type="caution">
    <text evidence="3">The sequence shown here is derived from an EMBL/GenBank/DDBJ whole genome shotgun (WGS) entry which is preliminary data.</text>
</comment>
<dbReference type="PANTHER" id="PTHR31157">
    <property type="entry name" value="SCP DOMAIN-CONTAINING PROTEIN"/>
    <property type="match status" value="1"/>
</dbReference>